<accession>A0AAN9L286</accession>
<keyword evidence="2" id="KW-1185">Reference proteome</keyword>
<reference evidence="1 2" key="1">
    <citation type="submission" date="2024-01" db="EMBL/GenBank/DDBJ databases">
        <title>The genomes of 5 underutilized Papilionoideae crops provide insights into root nodulation and disease resistanc.</title>
        <authorList>
            <person name="Jiang F."/>
        </authorList>
    </citation>
    <scope>NUCLEOTIDE SEQUENCE [LARGE SCALE GENOMIC DNA]</scope>
    <source>
        <strain evidence="1">LVBAO_FW01</strain>
        <tissue evidence="1">Leaves</tissue>
    </source>
</reference>
<dbReference type="Proteomes" id="UP001367508">
    <property type="component" value="Unassembled WGS sequence"/>
</dbReference>
<proteinExistence type="predicted"/>
<evidence type="ECO:0000313" key="2">
    <source>
        <dbReference type="Proteomes" id="UP001367508"/>
    </source>
</evidence>
<comment type="caution">
    <text evidence="1">The sequence shown here is derived from an EMBL/GenBank/DDBJ whole genome shotgun (WGS) entry which is preliminary data.</text>
</comment>
<dbReference type="EMBL" id="JAYMYQ010000005">
    <property type="protein sequence ID" value="KAK7327676.1"/>
    <property type="molecule type" value="Genomic_DNA"/>
</dbReference>
<name>A0AAN9L286_CANGL</name>
<gene>
    <name evidence="1" type="ORF">VNO77_21763</name>
</gene>
<protein>
    <submittedName>
        <fullName evidence="1">Uncharacterized protein</fullName>
    </submittedName>
</protein>
<sequence length="257" mass="29182">MLMTDRSLLQPGIIKVSTYTHRLTKPRGHNQSIGYKDWHRNYNRSWPRDPQLSQVQSYASITTLITGVVFASENWMNASRYLGLIYIRLTKDFATLLPYYTNLGIPTYFSNPNLEPIVPTAQTWWRTRHGTRLVHEPQHPRPMTDHLRSLVTWAPLLLPSSHHLLFPKRTLSVSSELGVILSLIFSLHMPQVFTILNQHQIESLPGVHGTVADFGIGSLAVYETISPYLRGYRSGIKANQLNGGLNQLLDGQIELSS</sequence>
<organism evidence="1 2">
    <name type="scientific">Canavalia gladiata</name>
    <name type="common">Sword bean</name>
    <name type="synonym">Dolichos gladiatus</name>
    <dbReference type="NCBI Taxonomy" id="3824"/>
    <lineage>
        <taxon>Eukaryota</taxon>
        <taxon>Viridiplantae</taxon>
        <taxon>Streptophyta</taxon>
        <taxon>Embryophyta</taxon>
        <taxon>Tracheophyta</taxon>
        <taxon>Spermatophyta</taxon>
        <taxon>Magnoliopsida</taxon>
        <taxon>eudicotyledons</taxon>
        <taxon>Gunneridae</taxon>
        <taxon>Pentapetalae</taxon>
        <taxon>rosids</taxon>
        <taxon>fabids</taxon>
        <taxon>Fabales</taxon>
        <taxon>Fabaceae</taxon>
        <taxon>Papilionoideae</taxon>
        <taxon>50 kb inversion clade</taxon>
        <taxon>NPAAA clade</taxon>
        <taxon>indigoferoid/millettioid clade</taxon>
        <taxon>Phaseoleae</taxon>
        <taxon>Canavalia</taxon>
    </lineage>
</organism>
<evidence type="ECO:0000313" key="1">
    <source>
        <dbReference type="EMBL" id="KAK7327676.1"/>
    </source>
</evidence>
<dbReference type="AlphaFoldDB" id="A0AAN9L286"/>